<dbReference type="RefSeq" id="WP_380738931.1">
    <property type="nucleotide sequence ID" value="NZ_JBHTJP010000035.1"/>
</dbReference>
<name>A0ABW3IFW2_9FLAO</name>
<sequence length="201" mass="22965">MKFLLKLASYLFHPIWMPFAGSLLYFITSPRFFPESVIKAKILAISILTIFIPYVFVMLLKTIGKSKSHFFPDVRERKMPLLFNSLVYLLTLKLVLDSFDYPELYFFFLGVFIATMTALSMVYLNFKVSLHMIGLAGLTSFLILLSIHFNLNLIFTISFFIAVTGLTATSRLTQKAHTTKELIIGLLVGAIPQFFLAILWL</sequence>
<evidence type="ECO:0000256" key="1">
    <source>
        <dbReference type="SAM" id="Phobius"/>
    </source>
</evidence>
<keyword evidence="1" id="KW-0472">Membrane</keyword>
<feature type="transmembrane region" description="Helical" evidence="1">
    <location>
        <begin position="81"/>
        <end position="99"/>
    </location>
</feature>
<feature type="transmembrane region" description="Helical" evidence="1">
    <location>
        <begin position="182"/>
        <end position="200"/>
    </location>
</feature>
<keyword evidence="3" id="KW-1185">Reference proteome</keyword>
<feature type="transmembrane region" description="Helical" evidence="1">
    <location>
        <begin position="40"/>
        <end position="60"/>
    </location>
</feature>
<evidence type="ECO:0008006" key="4">
    <source>
        <dbReference type="Google" id="ProtNLM"/>
    </source>
</evidence>
<accession>A0ABW3IFW2</accession>
<evidence type="ECO:0000313" key="2">
    <source>
        <dbReference type="EMBL" id="MFD0977009.1"/>
    </source>
</evidence>
<gene>
    <name evidence="2" type="ORF">ACFQ1G_09410</name>
</gene>
<reference evidence="3" key="1">
    <citation type="journal article" date="2019" name="Int. J. Syst. Evol. Microbiol.">
        <title>The Global Catalogue of Microorganisms (GCM) 10K type strain sequencing project: providing services to taxonomists for standard genome sequencing and annotation.</title>
        <authorList>
            <consortium name="The Broad Institute Genomics Platform"/>
            <consortium name="The Broad Institute Genome Sequencing Center for Infectious Disease"/>
            <person name="Wu L."/>
            <person name="Ma J."/>
        </authorList>
    </citation>
    <scope>NUCLEOTIDE SEQUENCE [LARGE SCALE GENOMIC DNA]</scope>
    <source>
        <strain evidence="3">CCUG 60898</strain>
    </source>
</reference>
<organism evidence="2 3">
    <name type="scientific">Salinimicrobium gaetbulicola</name>
    <dbReference type="NCBI Taxonomy" id="999702"/>
    <lineage>
        <taxon>Bacteria</taxon>
        <taxon>Pseudomonadati</taxon>
        <taxon>Bacteroidota</taxon>
        <taxon>Flavobacteriia</taxon>
        <taxon>Flavobacteriales</taxon>
        <taxon>Flavobacteriaceae</taxon>
        <taxon>Salinimicrobium</taxon>
    </lineage>
</organism>
<feature type="transmembrane region" description="Helical" evidence="1">
    <location>
        <begin position="7"/>
        <end position="28"/>
    </location>
</feature>
<proteinExistence type="predicted"/>
<dbReference type="Proteomes" id="UP001597100">
    <property type="component" value="Unassembled WGS sequence"/>
</dbReference>
<dbReference type="EMBL" id="JBHTJP010000035">
    <property type="protein sequence ID" value="MFD0977009.1"/>
    <property type="molecule type" value="Genomic_DNA"/>
</dbReference>
<protein>
    <recommendedName>
        <fullName evidence="4">PAP2 superfamily protein</fullName>
    </recommendedName>
</protein>
<evidence type="ECO:0000313" key="3">
    <source>
        <dbReference type="Proteomes" id="UP001597100"/>
    </source>
</evidence>
<comment type="caution">
    <text evidence="2">The sequence shown here is derived from an EMBL/GenBank/DDBJ whole genome shotgun (WGS) entry which is preliminary data.</text>
</comment>
<feature type="transmembrane region" description="Helical" evidence="1">
    <location>
        <begin position="105"/>
        <end position="123"/>
    </location>
</feature>
<keyword evidence="1" id="KW-1133">Transmembrane helix</keyword>
<keyword evidence="1" id="KW-0812">Transmembrane</keyword>